<proteinExistence type="predicted"/>
<name>A0A1A8Q2Y3_9TELE</name>
<reference evidence="1" key="1">
    <citation type="submission" date="2016-05" db="EMBL/GenBank/DDBJ databases">
        <authorList>
            <person name="Lavstsen T."/>
            <person name="Jespersen J.S."/>
        </authorList>
    </citation>
    <scope>NUCLEOTIDE SEQUENCE</scope>
    <source>
        <tissue evidence="1">Brain</tissue>
    </source>
</reference>
<protein>
    <submittedName>
        <fullName evidence="1">Uncharacterized protein</fullName>
    </submittedName>
</protein>
<dbReference type="EMBL" id="HAEH01009709">
    <property type="protein sequence ID" value="SBR87856.1"/>
    <property type="molecule type" value="Transcribed_RNA"/>
</dbReference>
<feature type="non-terminal residue" evidence="1">
    <location>
        <position position="1"/>
    </location>
</feature>
<dbReference type="AlphaFoldDB" id="A0A1A8Q2Y3"/>
<organism evidence="1">
    <name type="scientific">Nothobranchius rachovii</name>
    <name type="common">bluefin notho</name>
    <dbReference type="NCBI Taxonomy" id="451742"/>
    <lineage>
        <taxon>Eukaryota</taxon>
        <taxon>Metazoa</taxon>
        <taxon>Chordata</taxon>
        <taxon>Craniata</taxon>
        <taxon>Vertebrata</taxon>
        <taxon>Euteleostomi</taxon>
        <taxon>Actinopterygii</taxon>
        <taxon>Neopterygii</taxon>
        <taxon>Teleostei</taxon>
        <taxon>Neoteleostei</taxon>
        <taxon>Acanthomorphata</taxon>
        <taxon>Ovalentaria</taxon>
        <taxon>Atherinomorphae</taxon>
        <taxon>Cyprinodontiformes</taxon>
        <taxon>Nothobranchiidae</taxon>
        <taxon>Nothobranchius</taxon>
    </lineage>
</organism>
<gene>
    <name evidence="1" type="primary">Nfu_g_1_008313</name>
</gene>
<evidence type="ECO:0000313" key="1">
    <source>
        <dbReference type="EMBL" id="SBR87856.1"/>
    </source>
</evidence>
<sequence>TLFQDPSRNAASWPGTKLTRMTPVKHLRAGKSTTSRLASAPPCPLSPGSGTFRSALPVCPTPWSLSSRWEIQNLVRSVLELVFELRFYPACLFPS</sequence>
<feature type="non-terminal residue" evidence="1">
    <location>
        <position position="95"/>
    </location>
</feature>
<accession>A0A1A8Q2Y3</accession>
<reference evidence="1" key="2">
    <citation type="submission" date="2016-06" db="EMBL/GenBank/DDBJ databases">
        <title>The genome of a short-lived fish provides insights into sex chromosome evolution and the genetic control of aging.</title>
        <authorList>
            <person name="Reichwald K."/>
            <person name="Felder M."/>
            <person name="Petzold A."/>
            <person name="Koch P."/>
            <person name="Groth M."/>
            <person name="Platzer M."/>
        </authorList>
    </citation>
    <scope>NUCLEOTIDE SEQUENCE</scope>
    <source>
        <tissue evidence="1">Brain</tissue>
    </source>
</reference>